<evidence type="ECO:0000313" key="3">
    <source>
        <dbReference type="Proteomes" id="UP000610862"/>
    </source>
</evidence>
<keyword evidence="1" id="KW-0812">Transmembrane</keyword>
<dbReference type="Pfam" id="PF06541">
    <property type="entry name" value="ABC_trans_CmpB"/>
    <property type="match status" value="1"/>
</dbReference>
<evidence type="ECO:0000256" key="1">
    <source>
        <dbReference type="SAM" id="Phobius"/>
    </source>
</evidence>
<dbReference type="RefSeq" id="WP_177269854.1">
    <property type="nucleotide sequence ID" value="NZ_JACRTA010000001.1"/>
</dbReference>
<gene>
    <name evidence="2" type="ORF">H8692_00650</name>
</gene>
<reference evidence="2" key="1">
    <citation type="submission" date="2020-08" db="EMBL/GenBank/DDBJ databases">
        <title>Genome public.</title>
        <authorList>
            <person name="Liu C."/>
            <person name="Sun Q."/>
        </authorList>
    </citation>
    <scope>NUCLEOTIDE SEQUENCE</scope>
    <source>
        <strain evidence="2">NSJ-24</strain>
    </source>
</reference>
<accession>A0A926I8R8</accession>
<dbReference type="Proteomes" id="UP000610862">
    <property type="component" value="Unassembled WGS sequence"/>
</dbReference>
<evidence type="ECO:0000313" key="2">
    <source>
        <dbReference type="EMBL" id="MBC8567272.1"/>
    </source>
</evidence>
<comment type="caution">
    <text evidence="2">The sequence shown here is derived from an EMBL/GenBank/DDBJ whole genome shotgun (WGS) entry which is preliminary data.</text>
</comment>
<protein>
    <submittedName>
        <fullName evidence="2">ABC transporter permease</fullName>
    </submittedName>
</protein>
<keyword evidence="1" id="KW-0472">Membrane</keyword>
<dbReference type="EMBL" id="JACRTA010000001">
    <property type="protein sequence ID" value="MBC8567272.1"/>
    <property type="molecule type" value="Genomic_DNA"/>
</dbReference>
<dbReference type="AlphaFoldDB" id="A0A926I8R8"/>
<proteinExistence type="predicted"/>
<feature type="transmembrane region" description="Helical" evidence="1">
    <location>
        <begin position="78"/>
        <end position="101"/>
    </location>
</feature>
<name>A0A926I8R8_9FIRM</name>
<organism evidence="2 3">
    <name type="scientific">Lentihominibacter hominis</name>
    <dbReference type="NCBI Taxonomy" id="2763645"/>
    <lineage>
        <taxon>Bacteria</taxon>
        <taxon>Bacillati</taxon>
        <taxon>Bacillota</taxon>
        <taxon>Clostridia</taxon>
        <taxon>Peptostreptococcales</taxon>
        <taxon>Anaerovoracaceae</taxon>
        <taxon>Lentihominibacter</taxon>
    </lineage>
</organism>
<dbReference type="InterPro" id="IPR010540">
    <property type="entry name" value="CmpB_TMEM229"/>
</dbReference>
<sequence length="263" mass="31046">MNEFLLFAFLFFIGSCLGWCMELLFRRFVSKNNPRRNWINPGFLAGPYLPLYGFGLWGMYEVSHVIKLLVTGNIFIDVFIIFLIMAIIMTIIEFIAGLIFVKGMNVKLWDYSGEKFNIKGVICLKFTVIWGVLGSVYYFTINTRVENWVDWLSAHLTFSFFIGLFFGVFLVDLCYTLQLSVKIRKFAVDNQFIVKYEELKHFISEQRKELKEKGSFILAFKTDKPFKENLERYLERSIETGKKKFEEAKKDMKTKMKSRENKR</sequence>
<keyword evidence="3" id="KW-1185">Reference proteome</keyword>
<feature type="transmembrane region" description="Helical" evidence="1">
    <location>
        <begin position="6"/>
        <end position="25"/>
    </location>
</feature>
<feature type="transmembrane region" description="Helical" evidence="1">
    <location>
        <begin position="37"/>
        <end position="58"/>
    </location>
</feature>
<keyword evidence="1" id="KW-1133">Transmembrane helix</keyword>
<feature type="transmembrane region" description="Helical" evidence="1">
    <location>
        <begin position="122"/>
        <end position="140"/>
    </location>
</feature>
<feature type="transmembrane region" description="Helical" evidence="1">
    <location>
        <begin position="152"/>
        <end position="175"/>
    </location>
</feature>